<keyword evidence="2 4" id="KW-0862">Zinc</keyword>
<dbReference type="Gene3D" id="2.10.110.10">
    <property type="entry name" value="Cysteine Rich Protein"/>
    <property type="match status" value="3"/>
</dbReference>
<feature type="region of interest" description="Disordered" evidence="5">
    <location>
        <begin position="541"/>
        <end position="561"/>
    </location>
</feature>
<feature type="domain" description="LIM zinc-binding" evidence="6">
    <location>
        <begin position="635"/>
        <end position="695"/>
    </location>
</feature>
<dbReference type="SMART" id="SM00132">
    <property type="entry name" value="LIM"/>
    <property type="match status" value="3"/>
</dbReference>
<dbReference type="Pfam" id="PF00412">
    <property type="entry name" value="LIM"/>
    <property type="match status" value="3"/>
</dbReference>
<dbReference type="Proteomes" id="UP001172684">
    <property type="component" value="Unassembled WGS sequence"/>
</dbReference>
<feature type="domain" description="LIM zinc-binding" evidence="6">
    <location>
        <begin position="733"/>
        <end position="793"/>
    </location>
</feature>
<feature type="compositionally biased region" description="Polar residues" evidence="5">
    <location>
        <begin position="80"/>
        <end position="97"/>
    </location>
</feature>
<evidence type="ECO:0000256" key="5">
    <source>
        <dbReference type="SAM" id="MobiDB-lite"/>
    </source>
</evidence>
<dbReference type="InterPro" id="IPR050604">
    <property type="entry name" value="PDZ-LIM_domain"/>
</dbReference>
<keyword evidence="8" id="KW-1185">Reference proteome</keyword>
<feature type="compositionally biased region" description="Basic and acidic residues" evidence="5">
    <location>
        <begin position="257"/>
        <end position="266"/>
    </location>
</feature>
<feature type="compositionally biased region" description="Polar residues" evidence="5">
    <location>
        <begin position="115"/>
        <end position="135"/>
    </location>
</feature>
<evidence type="ECO:0000313" key="7">
    <source>
        <dbReference type="EMBL" id="KAJ9668547.1"/>
    </source>
</evidence>
<feature type="region of interest" description="Disordered" evidence="5">
    <location>
        <begin position="484"/>
        <end position="528"/>
    </location>
</feature>
<dbReference type="PANTHER" id="PTHR24214:SF38">
    <property type="entry name" value="PDZ AND LIM DOMAIN PROTEIN ZASP-RELATED"/>
    <property type="match status" value="1"/>
</dbReference>
<feature type="region of interest" description="Disordered" evidence="5">
    <location>
        <begin position="1"/>
        <end position="153"/>
    </location>
</feature>
<evidence type="ECO:0000256" key="1">
    <source>
        <dbReference type="ARBA" id="ARBA00022723"/>
    </source>
</evidence>
<dbReference type="PROSITE" id="PS50023">
    <property type="entry name" value="LIM_DOMAIN_2"/>
    <property type="match status" value="3"/>
</dbReference>
<evidence type="ECO:0000256" key="2">
    <source>
        <dbReference type="ARBA" id="ARBA00022833"/>
    </source>
</evidence>
<feature type="region of interest" description="Disordered" evidence="5">
    <location>
        <begin position="174"/>
        <end position="461"/>
    </location>
</feature>
<feature type="compositionally biased region" description="Low complexity" evidence="5">
    <location>
        <begin position="43"/>
        <end position="59"/>
    </location>
</feature>
<evidence type="ECO:0000256" key="3">
    <source>
        <dbReference type="ARBA" id="ARBA00023038"/>
    </source>
</evidence>
<sequence length="854" mass="92872">MLHKTTSRDQTTNNPGPIFMSPKQVGDYLTDLRSNRITRPNGSRPLPSRSTPSNRNNSPFVPQSAALRPSVDSSRPEPPRSTSAQSLRRTESGSVETPSADHGRGRPLVQAPILSPTTGNSSASRSPSIGYQENGQRWMERQEAQSLRKALEDMDIQEDQHLYSAAQEEASELVWKHQNPNAPYRNPDAPYDYKEHLRKGSHAKVQSIGRGSLDLHRGDLFTKDSTSSASASGGSGRNSLSSTRVPSDSSIRVPDSPAKKQGDEVKAAIAIPKSIPESKTVCPNAPIPAISELPSGRRRSSGSKRKVSGSLFQNPEDQIYEEPEDSSPKPAVQKAPTAAPPRGRRNPFARVQFARENVARSNTEPLLTGKRFDRFEIQRNPPSQSRNPAYTSNTNSATPPRLSSDVENAVSNEEAVKMKDGKEIRGDDIRAATSMKLKDRSPKLPTPTVVSDSPGRPIVSFQSGWKPKEVELKQEESRVLPAAPKITHTSPNPVVKSVIPTINLPDEPGNVSRKPAPSPSPPTISVSPEALIPSINVSSAPPIPTINPPGEDSPAVPSISVSDCPSIPTINLPDAPSIAISAPLPSVPTLSASAPTRPLPQPKTHNRPHPRHAATAPPSTQPHWTPSLRGARTVALCTNCALPIAGRVVSAAGARFHPECFTCHHCGEGLECVAFYPEPEHVRGERVERIRRRMAGEDVDVDAGEGDGRGEEEDGDEGLRFYCHLDFHEFFSPRCKSCKTPIEGEVVLACGAEWHVGHFFCAQCGDPFDSQTPFVEKDGYAWCVNCHTNRFSTKCKKCRKPVTDTVVKALGAEWHTGCFCCVECSGPFDDGRYFLRSGSQDPVCVRCEERRLKA</sequence>
<feature type="compositionally biased region" description="Low complexity" evidence="5">
    <location>
        <begin position="225"/>
        <end position="244"/>
    </location>
</feature>
<feature type="compositionally biased region" description="Basic residues" evidence="5">
    <location>
        <begin position="296"/>
        <end position="307"/>
    </location>
</feature>
<dbReference type="InterPro" id="IPR001781">
    <property type="entry name" value="Znf_LIM"/>
</dbReference>
<proteinExistence type="predicted"/>
<gene>
    <name evidence="7" type="ORF">H2201_001188</name>
</gene>
<dbReference type="SUPFAM" id="SSF57716">
    <property type="entry name" value="Glucocorticoid receptor-like (DNA-binding domain)"/>
    <property type="match status" value="3"/>
</dbReference>
<feature type="domain" description="LIM zinc-binding" evidence="6">
    <location>
        <begin position="794"/>
        <end position="854"/>
    </location>
</feature>
<comment type="caution">
    <text evidence="7">The sequence shown here is derived from an EMBL/GenBank/DDBJ whole genome shotgun (WGS) entry which is preliminary data.</text>
</comment>
<reference evidence="7" key="1">
    <citation type="submission" date="2022-10" db="EMBL/GenBank/DDBJ databases">
        <title>Culturing micro-colonial fungi from biological soil crusts in the Mojave desert and describing Neophaeococcomyces mojavensis, and introducing the new genera and species Taxawa tesnikishii.</title>
        <authorList>
            <person name="Kurbessoian T."/>
            <person name="Stajich J.E."/>
        </authorList>
    </citation>
    <scope>NUCLEOTIDE SEQUENCE</scope>
    <source>
        <strain evidence="7">TK_1</strain>
    </source>
</reference>
<evidence type="ECO:0000259" key="6">
    <source>
        <dbReference type="PROSITE" id="PS50023"/>
    </source>
</evidence>
<name>A0ABQ9P2F5_9PEZI</name>
<evidence type="ECO:0000313" key="8">
    <source>
        <dbReference type="Proteomes" id="UP001172684"/>
    </source>
</evidence>
<feature type="compositionally biased region" description="Basic and acidic residues" evidence="5">
    <location>
        <begin position="213"/>
        <end position="222"/>
    </location>
</feature>
<accession>A0ABQ9P2F5</accession>
<dbReference type="PROSITE" id="PS00478">
    <property type="entry name" value="LIM_DOMAIN_1"/>
    <property type="match status" value="2"/>
</dbReference>
<keyword evidence="1 4" id="KW-0479">Metal-binding</keyword>
<keyword evidence="3 4" id="KW-0440">LIM domain</keyword>
<feature type="region of interest" description="Disordered" evidence="5">
    <location>
        <begin position="589"/>
        <end position="626"/>
    </location>
</feature>
<organism evidence="7 8">
    <name type="scientific">Coniosporium apollinis</name>
    <dbReference type="NCBI Taxonomy" id="61459"/>
    <lineage>
        <taxon>Eukaryota</taxon>
        <taxon>Fungi</taxon>
        <taxon>Dikarya</taxon>
        <taxon>Ascomycota</taxon>
        <taxon>Pezizomycotina</taxon>
        <taxon>Dothideomycetes</taxon>
        <taxon>Dothideomycetes incertae sedis</taxon>
        <taxon>Coniosporium</taxon>
    </lineage>
</organism>
<feature type="compositionally biased region" description="Basic and acidic residues" evidence="5">
    <location>
        <begin position="414"/>
        <end position="442"/>
    </location>
</feature>
<dbReference type="CDD" id="cd08368">
    <property type="entry name" value="LIM"/>
    <property type="match status" value="1"/>
</dbReference>
<protein>
    <recommendedName>
        <fullName evidence="6">LIM zinc-binding domain-containing protein</fullName>
    </recommendedName>
</protein>
<dbReference type="EMBL" id="JAPDRL010000006">
    <property type="protein sequence ID" value="KAJ9668547.1"/>
    <property type="molecule type" value="Genomic_DNA"/>
</dbReference>
<dbReference type="PANTHER" id="PTHR24214">
    <property type="entry name" value="PDZ AND LIM DOMAIN PROTEIN ZASP"/>
    <property type="match status" value="1"/>
</dbReference>
<feature type="compositionally biased region" description="Polar residues" evidence="5">
    <location>
        <begin position="380"/>
        <end position="398"/>
    </location>
</feature>
<evidence type="ECO:0000256" key="4">
    <source>
        <dbReference type="PROSITE-ProRule" id="PRU00125"/>
    </source>
</evidence>